<keyword evidence="4" id="KW-0539">Nucleus</keyword>
<dbReference type="PROSITE" id="PS00463">
    <property type="entry name" value="ZN2_CY6_FUNGAL_1"/>
    <property type="match status" value="1"/>
</dbReference>
<dbReference type="GO" id="GO:0003677">
    <property type="term" value="F:DNA binding"/>
    <property type="evidence" value="ECO:0007669"/>
    <property type="project" value="UniProtKB-KW"/>
</dbReference>
<dbReference type="CDD" id="cd00067">
    <property type="entry name" value="GAL4"/>
    <property type="match status" value="1"/>
</dbReference>
<dbReference type="InterPro" id="IPR001138">
    <property type="entry name" value="Zn2Cys6_DnaBD"/>
</dbReference>
<gene>
    <name evidence="7" type="ORF">N7458_005067</name>
</gene>
<evidence type="ECO:0000313" key="7">
    <source>
        <dbReference type="EMBL" id="KAJ5454111.1"/>
    </source>
</evidence>
<dbReference type="GO" id="GO:0000981">
    <property type="term" value="F:DNA-binding transcription factor activity, RNA polymerase II-specific"/>
    <property type="evidence" value="ECO:0007669"/>
    <property type="project" value="InterPro"/>
</dbReference>
<dbReference type="Gene3D" id="4.10.240.10">
    <property type="entry name" value="Zn(2)-C6 fungal-type DNA-binding domain"/>
    <property type="match status" value="1"/>
</dbReference>
<evidence type="ECO:0000256" key="3">
    <source>
        <dbReference type="ARBA" id="ARBA00023163"/>
    </source>
</evidence>
<dbReference type="AlphaFoldDB" id="A0AAD6C797"/>
<keyword evidence="3" id="KW-0804">Transcription</keyword>
<evidence type="ECO:0000256" key="2">
    <source>
        <dbReference type="ARBA" id="ARBA00023125"/>
    </source>
</evidence>
<feature type="region of interest" description="Disordered" evidence="5">
    <location>
        <begin position="475"/>
        <end position="494"/>
    </location>
</feature>
<protein>
    <recommendedName>
        <fullName evidence="6">Zn(2)-C6 fungal-type domain-containing protein</fullName>
    </recommendedName>
</protein>
<accession>A0AAD6C797</accession>
<proteinExistence type="predicted"/>
<feature type="domain" description="Zn(2)-C6 fungal-type" evidence="6">
    <location>
        <begin position="21"/>
        <end position="51"/>
    </location>
</feature>
<keyword evidence="1" id="KW-0805">Transcription regulation</keyword>
<dbReference type="EMBL" id="JAPVEA010000005">
    <property type="protein sequence ID" value="KAJ5454111.1"/>
    <property type="molecule type" value="Genomic_DNA"/>
</dbReference>
<organism evidence="7 8">
    <name type="scientific">Penicillium daleae</name>
    <dbReference type="NCBI Taxonomy" id="63821"/>
    <lineage>
        <taxon>Eukaryota</taxon>
        <taxon>Fungi</taxon>
        <taxon>Dikarya</taxon>
        <taxon>Ascomycota</taxon>
        <taxon>Pezizomycotina</taxon>
        <taxon>Eurotiomycetes</taxon>
        <taxon>Eurotiomycetidae</taxon>
        <taxon>Eurotiales</taxon>
        <taxon>Aspergillaceae</taxon>
        <taxon>Penicillium</taxon>
    </lineage>
</organism>
<dbReference type="PANTHER" id="PTHR47840:SF1">
    <property type="entry name" value="ZN(II)2CYS6 TRANSCRIPTION FACTOR (EUROFUNG)"/>
    <property type="match status" value="1"/>
</dbReference>
<dbReference type="CDD" id="cd12148">
    <property type="entry name" value="fungal_TF_MHR"/>
    <property type="match status" value="1"/>
</dbReference>
<dbReference type="SUPFAM" id="SSF57701">
    <property type="entry name" value="Zn2/Cys6 DNA-binding domain"/>
    <property type="match status" value="1"/>
</dbReference>
<dbReference type="SMART" id="SM00066">
    <property type="entry name" value="GAL4"/>
    <property type="match status" value="1"/>
</dbReference>
<keyword evidence="8" id="KW-1185">Reference proteome</keyword>
<evidence type="ECO:0000256" key="5">
    <source>
        <dbReference type="SAM" id="MobiDB-lite"/>
    </source>
</evidence>
<sequence>MLRSSTPEQHRRKRVRKGTKSCWECKRRKIKCIPSPESSVCTGCLERSTSCLSQAFVDDDPSHHAEDPMLARRMARVESLLEKLMERMPQGQSGDSLTPVSHPVTANQARPLFASQADDSRAQAGNVTSHDDITASIEGVECLALQGIYEVNAGNLRRSWLSYRNAVAISQLLGLHRAAAKASSETQESTETRRNHLWYQVSRGERYLSTLLGVPSATGSTVLPFDDDATWLSPEDVYHKHLYHIAGLILVRNQEDSTHSFSTTQRIGEQLDALADQMPSTWWEVPTSIPSNRTKEASKQFERVMCQIWHFELEALLHLPFMLRAANDRRYEYSRVSALNASRSLVKRWLAIRESQSTFYFSNLLEFEAFTAAITLLLGLLGQDQSMNRGDSQERDEDSRIVETVVHNLVRLKQQGSGMSVGDQSISVIRTLQRFLYKENFSGALTLEIPFFGTIRIAHMGAVQPLEGERILGANRRQNTSLPRPAKLAPPSSKLGTGYSHDWVSSRETPVLPELVERGEVYTEQDVAGNATILQFSGGYLQLPDMPDVQSGRETNEWPDLERDMIFFYSLVNTDLVGNWTF</sequence>
<evidence type="ECO:0000256" key="1">
    <source>
        <dbReference type="ARBA" id="ARBA00023015"/>
    </source>
</evidence>
<comment type="caution">
    <text evidence="7">The sequence shown here is derived from an EMBL/GenBank/DDBJ whole genome shotgun (WGS) entry which is preliminary data.</text>
</comment>
<dbReference type="RefSeq" id="XP_056767067.1">
    <property type="nucleotide sequence ID" value="XM_056908449.1"/>
</dbReference>
<keyword evidence="2" id="KW-0238">DNA-binding</keyword>
<name>A0AAD6C797_9EURO</name>
<reference evidence="7" key="1">
    <citation type="submission" date="2022-12" db="EMBL/GenBank/DDBJ databases">
        <authorList>
            <person name="Petersen C."/>
        </authorList>
    </citation>
    <scope>NUCLEOTIDE SEQUENCE</scope>
    <source>
        <strain evidence="7">IBT 16125</strain>
    </source>
</reference>
<evidence type="ECO:0000313" key="8">
    <source>
        <dbReference type="Proteomes" id="UP001213681"/>
    </source>
</evidence>
<dbReference type="GO" id="GO:0008270">
    <property type="term" value="F:zinc ion binding"/>
    <property type="evidence" value="ECO:0007669"/>
    <property type="project" value="InterPro"/>
</dbReference>
<dbReference type="PANTHER" id="PTHR47840">
    <property type="entry name" value="ZN(II)2CYS6 TRANSCRIPTION FACTOR (EUROFUNG)-RELATED"/>
    <property type="match status" value="1"/>
</dbReference>
<dbReference type="GeneID" id="81598692"/>
<dbReference type="Proteomes" id="UP001213681">
    <property type="component" value="Unassembled WGS sequence"/>
</dbReference>
<reference evidence="7" key="2">
    <citation type="journal article" date="2023" name="IMA Fungus">
        <title>Comparative genomic study of the Penicillium genus elucidates a diverse pangenome and 15 lateral gene transfer events.</title>
        <authorList>
            <person name="Petersen C."/>
            <person name="Sorensen T."/>
            <person name="Nielsen M.R."/>
            <person name="Sondergaard T.E."/>
            <person name="Sorensen J.L."/>
            <person name="Fitzpatrick D.A."/>
            <person name="Frisvad J.C."/>
            <person name="Nielsen K.L."/>
        </authorList>
    </citation>
    <scope>NUCLEOTIDE SEQUENCE</scope>
    <source>
        <strain evidence="7">IBT 16125</strain>
    </source>
</reference>
<evidence type="ECO:0000256" key="4">
    <source>
        <dbReference type="ARBA" id="ARBA00023242"/>
    </source>
</evidence>
<dbReference type="InterPro" id="IPR036864">
    <property type="entry name" value="Zn2-C6_fun-type_DNA-bd_sf"/>
</dbReference>
<evidence type="ECO:0000259" key="6">
    <source>
        <dbReference type="PROSITE" id="PS00463"/>
    </source>
</evidence>